<dbReference type="InterPro" id="IPR045164">
    <property type="entry name" value="RBM41/RNPC3"/>
</dbReference>
<dbReference type="PANTHER" id="PTHR16105:SF2">
    <property type="entry name" value="RNA-BINDING PROTEIN 41"/>
    <property type="match status" value="1"/>
</dbReference>
<evidence type="ECO:0000256" key="1">
    <source>
        <dbReference type="ARBA" id="ARBA00022884"/>
    </source>
</evidence>
<feature type="compositionally biased region" description="Acidic residues" evidence="3">
    <location>
        <begin position="185"/>
        <end position="204"/>
    </location>
</feature>
<dbReference type="GO" id="GO:0097157">
    <property type="term" value="F:pre-mRNA intronic binding"/>
    <property type="evidence" value="ECO:0007669"/>
    <property type="project" value="TreeGrafter"/>
</dbReference>
<accession>A0A7C8MXR2</accession>
<sequence>MSAAVATRAVPPKPLIKTPAIPPNQTLYVTNLPSSKINKADLKTALYLLFSTYGPVLDVVALKTAKMRGQAHIVFRDIHAATQAMRSLEGFQFLGKELKIQYAKSKSDTIAKLDGTYKLPGTAAANVEMTEIQQSIFNAPAPTSSTTSAAPTSHGLPAKPPQAVNFPVANAPSPDTRGQKRSRDEEEEEESDEDVAMEEDSDDE</sequence>
<feature type="domain" description="RRM" evidence="4">
    <location>
        <begin position="25"/>
        <end position="105"/>
    </location>
</feature>
<evidence type="ECO:0000256" key="2">
    <source>
        <dbReference type="PROSITE-ProRule" id="PRU00176"/>
    </source>
</evidence>
<dbReference type="InParanoid" id="A0A7C8MXR2"/>
<dbReference type="PROSITE" id="PS50102">
    <property type="entry name" value="RRM"/>
    <property type="match status" value="1"/>
</dbReference>
<dbReference type="AlphaFoldDB" id="A0A7C8MXR2"/>
<keyword evidence="1 2" id="KW-0694">RNA-binding</keyword>
<dbReference type="PANTHER" id="PTHR16105">
    <property type="entry name" value="RNA-BINDING REGION-CONTAINING PROTEIN 3"/>
    <property type="match status" value="1"/>
</dbReference>
<dbReference type="GO" id="GO:0000398">
    <property type="term" value="P:mRNA splicing, via spliceosome"/>
    <property type="evidence" value="ECO:0007669"/>
    <property type="project" value="TreeGrafter"/>
</dbReference>
<feature type="compositionally biased region" description="Low complexity" evidence="3">
    <location>
        <begin position="139"/>
        <end position="153"/>
    </location>
</feature>
<dbReference type="OrthoDB" id="277802at2759"/>
<keyword evidence="6" id="KW-1185">Reference proteome</keyword>
<evidence type="ECO:0000313" key="6">
    <source>
        <dbReference type="Proteomes" id="UP000481858"/>
    </source>
</evidence>
<organism evidence="5 6">
    <name type="scientific">Xylaria multiplex</name>
    <dbReference type="NCBI Taxonomy" id="323545"/>
    <lineage>
        <taxon>Eukaryota</taxon>
        <taxon>Fungi</taxon>
        <taxon>Dikarya</taxon>
        <taxon>Ascomycota</taxon>
        <taxon>Pezizomycotina</taxon>
        <taxon>Sordariomycetes</taxon>
        <taxon>Xylariomycetidae</taxon>
        <taxon>Xylariales</taxon>
        <taxon>Xylariaceae</taxon>
        <taxon>Xylaria</taxon>
    </lineage>
</organism>
<dbReference type="CDD" id="cd12246">
    <property type="entry name" value="RRM1_U1A_like"/>
    <property type="match status" value="1"/>
</dbReference>
<evidence type="ECO:0000313" key="5">
    <source>
        <dbReference type="EMBL" id="KAF2973008.1"/>
    </source>
</evidence>
<dbReference type="FunFam" id="3.30.70.330:FF:000572">
    <property type="entry name" value="U1 small nuclear ribonucleoprotein A"/>
    <property type="match status" value="1"/>
</dbReference>
<protein>
    <recommendedName>
        <fullName evidence="4">RRM domain-containing protein</fullName>
    </recommendedName>
</protein>
<dbReference type="SUPFAM" id="SSF54928">
    <property type="entry name" value="RNA-binding domain, RBD"/>
    <property type="match status" value="1"/>
</dbReference>
<gene>
    <name evidence="5" type="ORF">GQX73_g491</name>
</gene>
<evidence type="ECO:0000256" key="3">
    <source>
        <dbReference type="SAM" id="MobiDB-lite"/>
    </source>
</evidence>
<dbReference type="Proteomes" id="UP000481858">
    <property type="component" value="Unassembled WGS sequence"/>
</dbReference>
<dbReference type="Gene3D" id="3.30.70.330">
    <property type="match status" value="1"/>
</dbReference>
<dbReference type="InterPro" id="IPR000504">
    <property type="entry name" value="RRM_dom"/>
</dbReference>
<comment type="caution">
    <text evidence="5">The sequence shown here is derived from an EMBL/GenBank/DDBJ whole genome shotgun (WGS) entry which is preliminary data.</text>
</comment>
<dbReference type="Pfam" id="PF00076">
    <property type="entry name" value="RRM_1"/>
    <property type="match status" value="1"/>
</dbReference>
<dbReference type="EMBL" id="WUBL01000003">
    <property type="protein sequence ID" value="KAF2973008.1"/>
    <property type="molecule type" value="Genomic_DNA"/>
</dbReference>
<evidence type="ECO:0000259" key="4">
    <source>
        <dbReference type="PROSITE" id="PS50102"/>
    </source>
</evidence>
<dbReference type="InterPro" id="IPR012677">
    <property type="entry name" value="Nucleotide-bd_a/b_plait_sf"/>
</dbReference>
<reference evidence="5 6" key="1">
    <citation type="submission" date="2019-12" db="EMBL/GenBank/DDBJ databases">
        <title>Draft genome sequence of the ascomycete Xylaria multiplex DSM 110363.</title>
        <authorList>
            <person name="Buettner E."/>
            <person name="Kellner H."/>
        </authorList>
    </citation>
    <scope>NUCLEOTIDE SEQUENCE [LARGE SCALE GENOMIC DNA]</scope>
    <source>
        <strain evidence="5 6">DSM 110363</strain>
    </source>
</reference>
<name>A0A7C8MXR2_9PEZI</name>
<dbReference type="SMART" id="SM00360">
    <property type="entry name" value="RRM"/>
    <property type="match status" value="1"/>
</dbReference>
<proteinExistence type="predicted"/>
<dbReference type="GO" id="GO:0030626">
    <property type="term" value="F:U12 snRNA binding"/>
    <property type="evidence" value="ECO:0007669"/>
    <property type="project" value="TreeGrafter"/>
</dbReference>
<dbReference type="InterPro" id="IPR035979">
    <property type="entry name" value="RBD_domain_sf"/>
</dbReference>
<feature type="region of interest" description="Disordered" evidence="3">
    <location>
        <begin position="139"/>
        <end position="204"/>
    </location>
</feature>